<keyword evidence="2" id="KW-1185">Reference proteome</keyword>
<comment type="caution">
    <text evidence="1">The sequence shown here is derived from an EMBL/GenBank/DDBJ whole genome shotgun (WGS) entry which is preliminary data.</text>
</comment>
<evidence type="ECO:0000313" key="2">
    <source>
        <dbReference type="Proteomes" id="UP001060170"/>
    </source>
</evidence>
<name>A0ACC0E9S3_9BASI</name>
<reference evidence="2" key="2">
    <citation type="journal article" date="2018" name="Mol. Plant Microbe Interact.">
        <title>Genome sequence resources for the wheat stripe rust pathogen (Puccinia striiformis f. sp. tritici) and the barley stripe rust pathogen (Puccinia striiformis f. sp. hordei).</title>
        <authorList>
            <person name="Xia C."/>
            <person name="Wang M."/>
            <person name="Yin C."/>
            <person name="Cornejo O.E."/>
            <person name="Hulbert S.H."/>
            <person name="Chen X."/>
        </authorList>
    </citation>
    <scope>NUCLEOTIDE SEQUENCE [LARGE SCALE GENOMIC DNA]</scope>
    <source>
        <strain evidence="2">93-210</strain>
    </source>
</reference>
<reference evidence="2" key="1">
    <citation type="journal article" date="2018" name="BMC Genomics">
        <title>Genomic insights into host adaptation between the wheat stripe rust pathogen (Puccinia striiformis f. sp. tritici) and the barley stripe rust pathogen (Puccinia striiformis f. sp. hordei).</title>
        <authorList>
            <person name="Xia C."/>
            <person name="Wang M."/>
            <person name="Yin C."/>
            <person name="Cornejo O.E."/>
            <person name="Hulbert S.H."/>
            <person name="Chen X."/>
        </authorList>
    </citation>
    <scope>NUCLEOTIDE SEQUENCE [LARGE SCALE GENOMIC DNA]</scope>
    <source>
        <strain evidence="2">93-210</strain>
    </source>
</reference>
<evidence type="ECO:0000313" key="1">
    <source>
        <dbReference type="EMBL" id="KAI7949129.1"/>
    </source>
</evidence>
<organism evidence="1 2">
    <name type="scientific">Puccinia striiformis f. sp. tritici</name>
    <dbReference type="NCBI Taxonomy" id="168172"/>
    <lineage>
        <taxon>Eukaryota</taxon>
        <taxon>Fungi</taxon>
        <taxon>Dikarya</taxon>
        <taxon>Basidiomycota</taxon>
        <taxon>Pucciniomycotina</taxon>
        <taxon>Pucciniomycetes</taxon>
        <taxon>Pucciniales</taxon>
        <taxon>Pucciniaceae</taxon>
        <taxon>Puccinia</taxon>
    </lineage>
</organism>
<proteinExistence type="predicted"/>
<dbReference type="EMBL" id="CM045872">
    <property type="protein sequence ID" value="KAI7949129.1"/>
    <property type="molecule type" value="Genomic_DNA"/>
</dbReference>
<dbReference type="Proteomes" id="UP001060170">
    <property type="component" value="Chromosome 8"/>
</dbReference>
<protein>
    <submittedName>
        <fullName evidence="1">Uncharacterized protein</fullName>
    </submittedName>
</protein>
<gene>
    <name evidence="1" type="ORF">MJO28_007950</name>
</gene>
<accession>A0ACC0E9S3</accession>
<reference evidence="1 2" key="3">
    <citation type="journal article" date="2022" name="Microbiol. Spectr.">
        <title>Folding features and dynamics of 3D genome architecture in plant fungal pathogens.</title>
        <authorList>
            <person name="Xia C."/>
        </authorList>
    </citation>
    <scope>NUCLEOTIDE SEQUENCE [LARGE SCALE GENOMIC DNA]</scope>
    <source>
        <strain evidence="1 2">93-210</strain>
    </source>
</reference>
<sequence length="2367" mass="269875">MGAHLRNDRDISAEQRARQLKLQQNFTVSPAAEEQLRRIREQSASAARHREKFTLARTTGFGPGSIAERRQSAGGFFSPSLEYVDPCTGSNRQIRHDSTPSGSLGVEPIPIRPENSGIPSASTNPFREQSGELSRTDGRRSLYETVRPNQSDARPAMGPIHSGPRSPRFQSNEDGPQPSHRQPRSPHEPSRSRRDAQSQRELGGKRQTSPSRPFDVGQLGQPHSDPGAESGRSTRRSDELSPFSEPKPHGIPPSQSKTSNTREPAPTRTPPDSRDTVPGAYPLGDARETTASSSTVEPTAYFTPSVPQSTRCAETDYGASHLRRPVTSTPLWLPGIPVPVPPASRATPPPIRSSPPSGRRESRPREETNRSYHENGQDGRVFQPRRENFGPYVQDTWSRKAPTKPALSPISESGSSPISSPLGRHHIPSINSFSDPSLKEDFFNNLNSQFVPDTTFLIEDRLKDLFKDFLSKLSSTFHSFPDPVLHSCVTEFKSTMHESVNEMIMTEIVPTLISEVQNHLKNDVTKEVTSMNIKNEIEPLKEFVKEHVETVQDILHVNDSQMQANLEQVRHDLKDLTQKQESQYTSLMEHLSTITEHENIRFEQIKRRLGDVGQTMSNLQNKINSSVVQEPREQPPHLHYNNPFLNQPHIPPPVQQMNTPTVVEPRHTNPVNTVIQDKKKAEWELLYPFIEHNIDKDVRKEIWKAVPRASDWEKFNGELPYNHELWLQNIDVFVRDYYLLDYMIISRLTTILTDTAKNWYLGMRSQHKDKSWAWWKNAIRNKFGTDNWKWTIQQEFETDFFSLDNKKIHKWFNTQRERLRAYQPELSEFLVCEKILKRCPGTLDHAVKCRYNKDPVLMSFEEMVIMVEAVLSRTAVRDINTPNNNHKFNRNLSASSYPTRRNDSQKQEGEAKQSPTDPAQKSKTPPCFFCRLPGHLSRDCPKKKNRINNVDGETDETNPAKEENNDNYDFDQPLGSEEGDDHHQQSSGLVLAMQQHGLEGPLVNLGSFAIECELSPDISIAEIQASCHQPQTWSTNCQTSHVEDNCQTSHVEDARLMRCKPDKGKAHLLGSQNLTNVLIDGKEYTCLLDSGASCSIISQKLLQTILPSWKEQLMPILQAKFHSCSDQLLPLGVIDLPLIFPHTKGSVRVQTEFVVMQNARMNYIIVGNDYLSLYGFDINNSKDRYFTIGNENEKKKFSFKSHHSEIMTPSTEISALHNQHNPLQEFVKKDLSEANINEQLTISQKDTLCSLLFKNQLAFATTDHPLGAIKGHEVHIKLTTERPYPPLLRRPPYPASPKSREALEEHIEELVRLNVLRKVGHNEVVEITTPVIIAWHNGKSRMVGDFRALNTYTAADRYPIPKITETLNNLAKAKYLTSMDVLKGFHQNVIAEDSKQFLRIILHKGIYEYLRMPFGIKNAPSHFQRMMDIEFRKEIDEKWVIIYIDDIIIMSSTWEEHLVRIDRILQIVISMNMKISLKKCNFGFQEIKALGHIVSGITIGIDQNKVAAVLQKATPTNKKEIQSFLGFAGYYRQHIEKFAEIAKPLTELCKLEAVFQMTHQRIAAYDLLKIRLTSAPLLLFPDWKLPFKLYVDASMTGLGAALHQVQIIDDIKREGPIVFISRQLKDSEGRYGASQLECLCLVWALDKLHYYLDGSVFEVITDCTALRSLLNMKTPNRHMLRWQIAIQEYRGNMTIVHREGNIHQNADGLSRWALPNDPSNPAYNPEDKDDDSRFPIMGIHISTFKNEFFELVREGYNEDHNALILLRLLGKDCKDNELKNSLQEPWKTSYISGRFSIFDELLYHREKHVSVLVLVDRHNINTILHECHDTVYSGHLSEDRTLERVADTAWWKTWKKDTSEYCSSCERCQKSNKATGKRFGLLMKIEEPSKPWDIVNMDWVTSLSPGGAASYNACLVIVDRYSKSPIFVPCFKDDTAMDTAILFWNRVLPRTGIPRIIISDRDPKFTSEFWKGLHSMLGTKLSFSTAYHPQTDGLAERMIQTLEDMIRRFCAYGLEFKDSDGYTHDWVSLLPILEVAYSTSIHSTTGKAPALLEKGWLPNLPKDFLKPDSQVNVHPTALAYGKMFDKARTHAEQCIIDATLYNKERWDKSHKQPEFKIGDQVLISTTNFTNLSGPKKMRDSFVGPFIIRALHGKNAVEVILTEELGRKHPTFPVSLVKPYHSSDSNKFPLRGHQQSTIPPIDTDKSSKVILKILREKRLRVDNRDVRMYLVRYKNLGADHDEWLTEQDIPEAPVLLRKFRTAASSNASTATRVPPTGRSMQQHHPGPRVPAQLRTSVRKKISNTNSITVGSQSEELRHQSSDIPGSVEAPALPFFPPDEKTDTPPGKHLFVQGKRRTSIRYRSLTNYN</sequence>